<proteinExistence type="predicted"/>
<gene>
    <name evidence="1" type="ORF">PMAYCL1PPCAC_32168</name>
</gene>
<dbReference type="AlphaFoldDB" id="A0AAN5DEZ5"/>
<dbReference type="EMBL" id="BTRK01000006">
    <property type="protein sequence ID" value="GMR61973.1"/>
    <property type="molecule type" value="Genomic_DNA"/>
</dbReference>
<protein>
    <submittedName>
        <fullName evidence="1">Uncharacterized protein</fullName>
    </submittedName>
</protein>
<organism evidence="1 2">
    <name type="scientific">Pristionchus mayeri</name>
    <dbReference type="NCBI Taxonomy" id="1317129"/>
    <lineage>
        <taxon>Eukaryota</taxon>
        <taxon>Metazoa</taxon>
        <taxon>Ecdysozoa</taxon>
        <taxon>Nematoda</taxon>
        <taxon>Chromadorea</taxon>
        <taxon>Rhabditida</taxon>
        <taxon>Rhabditina</taxon>
        <taxon>Diplogasteromorpha</taxon>
        <taxon>Diplogasteroidea</taxon>
        <taxon>Neodiplogasteridae</taxon>
        <taxon>Pristionchus</taxon>
    </lineage>
</organism>
<feature type="non-terminal residue" evidence="1">
    <location>
        <position position="1"/>
    </location>
</feature>
<accession>A0AAN5DEZ5</accession>
<comment type="caution">
    <text evidence="1">The sequence shown here is derived from an EMBL/GenBank/DDBJ whole genome shotgun (WGS) entry which is preliminary data.</text>
</comment>
<sequence length="173" mass="19716">LLYVRDNGGVKANLDELWSYVKGVTSDVYGLCEEAREAYASGTINDWVKQKMNVFFEKMRILLESYPRVQAIVHYVELFLRFGFLFKIPDVNLPKVFIGDQMTTGSTIQSPDNIINTGTSSITDSPKSATTIFQKKCLLSIGGRTRRDQWTNVLGDRDSREDGHRREGIREKD</sequence>
<evidence type="ECO:0000313" key="2">
    <source>
        <dbReference type="Proteomes" id="UP001328107"/>
    </source>
</evidence>
<keyword evidence="2" id="KW-1185">Reference proteome</keyword>
<evidence type="ECO:0000313" key="1">
    <source>
        <dbReference type="EMBL" id="GMR61973.1"/>
    </source>
</evidence>
<dbReference type="Proteomes" id="UP001328107">
    <property type="component" value="Unassembled WGS sequence"/>
</dbReference>
<name>A0AAN5DEZ5_9BILA</name>
<reference evidence="2" key="1">
    <citation type="submission" date="2022-10" db="EMBL/GenBank/DDBJ databases">
        <title>Genome assembly of Pristionchus species.</title>
        <authorList>
            <person name="Yoshida K."/>
            <person name="Sommer R.J."/>
        </authorList>
    </citation>
    <scope>NUCLEOTIDE SEQUENCE [LARGE SCALE GENOMIC DNA]</scope>
    <source>
        <strain evidence="2">RS5460</strain>
    </source>
</reference>